<dbReference type="Proteomes" id="UP001225134">
    <property type="component" value="Unassembled WGS sequence"/>
</dbReference>
<evidence type="ECO:0000313" key="1">
    <source>
        <dbReference type="EMBL" id="MDK9579946.1"/>
    </source>
</evidence>
<protein>
    <recommendedName>
        <fullName evidence="3">Lipoprotein</fullName>
    </recommendedName>
</protein>
<gene>
    <name evidence="1" type="ORF">QQA45_00155</name>
</gene>
<name>A0ABT7HHD9_9FUSO</name>
<keyword evidence="2" id="KW-1185">Reference proteome</keyword>
<accession>A0ABT7HHD9</accession>
<organism evidence="1 2">
    <name type="scientific">Sneathia sanguinegens</name>
    <dbReference type="NCBI Taxonomy" id="40543"/>
    <lineage>
        <taxon>Bacteria</taxon>
        <taxon>Fusobacteriati</taxon>
        <taxon>Fusobacteriota</taxon>
        <taxon>Fusobacteriia</taxon>
        <taxon>Fusobacteriales</taxon>
        <taxon>Leptotrichiaceae</taxon>
        <taxon>Sneathia</taxon>
    </lineage>
</organism>
<proteinExistence type="predicted"/>
<dbReference type="RefSeq" id="WP_277287106.1">
    <property type="nucleotide sequence ID" value="NZ_CAMPUK010000001.1"/>
</dbReference>
<comment type="caution">
    <text evidence="1">The sequence shown here is derived from an EMBL/GenBank/DDBJ whole genome shotgun (WGS) entry which is preliminary data.</text>
</comment>
<dbReference type="EMBL" id="JASSPP010000001">
    <property type="protein sequence ID" value="MDK9579946.1"/>
    <property type="molecule type" value="Genomic_DNA"/>
</dbReference>
<reference evidence="1 2" key="1">
    <citation type="submission" date="2023-06" db="EMBL/GenBank/DDBJ databases">
        <title>Antibody response to the Sneathia vaginalis cytopathogenic toxin A during pregnancy.</title>
        <authorList>
            <person name="Mccoy Z.T."/>
            <person name="Serrano M.G."/>
            <person name="Spaine K."/>
            <person name="Edwards D.J."/>
            <person name="Buck G.A."/>
            <person name="Jefferson K."/>
        </authorList>
    </citation>
    <scope>NUCLEOTIDE SEQUENCE [LARGE SCALE GENOMIC DNA]</scope>
    <source>
        <strain evidence="1 2">CCUG 42621</strain>
    </source>
</reference>
<dbReference type="PROSITE" id="PS51257">
    <property type="entry name" value="PROKAR_LIPOPROTEIN"/>
    <property type="match status" value="1"/>
</dbReference>
<evidence type="ECO:0000313" key="2">
    <source>
        <dbReference type="Proteomes" id="UP001225134"/>
    </source>
</evidence>
<sequence length="80" mass="9481">MPKIAFIFPLLLLIACSNVKYITRSQAYEINKKYLLEKYGQRIEDKNVGFYIQNGKWIFFNPTKYGEFKVIIDKKGKILK</sequence>
<evidence type="ECO:0008006" key="3">
    <source>
        <dbReference type="Google" id="ProtNLM"/>
    </source>
</evidence>